<dbReference type="SUPFAM" id="SSF46689">
    <property type="entry name" value="Homeodomain-like"/>
    <property type="match status" value="2"/>
</dbReference>
<keyword evidence="2 5" id="KW-0238">DNA-binding</keyword>
<evidence type="ECO:0000256" key="1">
    <source>
        <dbReference type="ARBA" id="ARBA00023015"/>
    </source>
</evidence>
<evidence type="ECO:0000313" key="8">
    <source>
        <dbReference type="Proteomes" id="UP000549009"/>
    </source>
</evidence>
<dbReference type="PROSITE" id="PS00041">
    <property type="entry name" value="HTH_ARAC_FAMILY_1"/>
    <property type="match status" value="1"/>
</dbReference>
<evidence type="ECO:0000313" key="5">
    <source>
        <dbReference type="EMBL" id="MBB5103510.1"/>
    </source>
</evidence>
<dbReference type="EMBL" id="JACHJD010000004">
    <property type="protein sequence ID" value="MBB5103510.1"/>
    <property type="molecule type" value="Genomic_DNA"/>
</dbReference>
<dbReference type="PANTHER" id="PTHR46796">
    <property type="entry name" value="HTH-TYPE TRANSCRIPTIONAL ACTIVATOR RHAS-RELATED"/>
    <property type="match status" value="1"/>
</dbReference>
<organism evidence="6 7">
    <name type="scientific">Streptomyces spectabilis</name>
    <dbReference type="NCBI Taxonomy" id="68270"/>
    <lineage>
        <taxon>Bacteria</taxon>
        <taxon>Bacillati</taxon>
        <taxon>Actinomycetota</taxon>
        <taxon>Actinomycetes</taxon>
        <taxon>Kitasatosporales</taxon>
        <taxon>Streptomycetaceae</taxon>
        <taxon>Streptomyces</taxon>
    </lineage>
</organism>
<dbReference type="SMART" id="SM00342">
    <property type="entry name" value="HTH_ARAC"/>
    <property type="match status" value="1"/>
</dbReference>
<accession>A0A5P2XFY4</accession>
<evidence type="ECO:0000259" key="4">
    <source>
        <dbReference type="PROSITE" id="PS01124"/>
    </source>
</evidence>
<reference evidence="6 7" key="1">
    <citation type="submission" date="2017-09" db="EMBL/GenBank/DDBJ databases">
        <authorList>
            <person name="Lee N."/>
            <person name="Cho B.-K."/>
        </authorList>
    </citation>
    <scope>NUCLEOTIDE SEQUENCE [LARGE SCALE GENOMIC DNA]</scope>
    <source>
        <strain evidence="6 7">ATCC 27465</strain>
    </source>
</reference>
<dbReference type="Proteomes" id="UP000326505">
    <property type="component" value="Chromosome"/>
</dbReference>
<evidence type="ECO:0000313" key="6">
    <source>
        <dbReference type="EMBL" id="QEV61362.1"/>
    </source>
</evidence>
<dbReference type="InterPro" id="IPR050204">
    <property type="entry name" value="AraC_XylS_family_regulators"/>
</dbReference>
<evidence type="ECO:0000256" key="2">
    <source>
        <dbReference type="ARBA" id="ARBA00023125"/>
    </source>
</evidence>
<keyword evidence="3" id="KW-0804">Transcription</keyword>
<dbReference type="PANTHER" id="PTHR46796:SF14">
    <property type="entry name" value="TRANSCRIPTIONAL REGULATORY PROTEIN"/>
    <property type="match status" value="1"/>
</dbReference>
<reference evidence="5 8" key="2">
    <citation type="submission" date="2020-08" db="EMBL/GenBank/DDBJ databases">
        <title>Genomic Encyclopedia of Type Strains, Phase III (KMG-III): the genomes of soil and plant-associated and newly described type strains.</title>
        <authorList>
            <person name="Whitman W."/>
        </authorList>
    </citation>
    <scope>NUCLEOTIDE SEQUENCE [LARGE SCALE GENOMIC DNA]</scope>
    <source>
        <strain evidence="5 8">CECT 3146</strain>
    </source>
</reference>
<dbReference type="Proteomes" id="UP000549009">
    <property type="component" value="Unassembled WGS sequence"/>
</dbReference>
<dbReference type="AlphaFoldDB" id="A0A5P2XFY4"/>
<dbReference type="PRINTS" id="PR00032">
    <property type="entry name" value="HTHARAC"/>
</dbReference>
<dbReference type="InterPro" id="IPR009057">
    <property type="entry name" value="Homeodomain-like_sf"/>
</dbReference>
<evidence type="ECO:0000256" key="3">
    <source>
        <dbReference type="ARBA" id="ARBA00023163"/>
    </source>
</evidence>
<dbReference type="PROSITE" id="PS01124">
    <property type="entry name" value="HTH_ARAC_FAMILY_2"/>
    <property type="match status" value="1"/>
</dbReference>
<keyword evidence="8" id="KW-1185">Reference proteome</keyword>
<dbReference type="InterPro" id="IPR018062">
    <property type="entry name" value="HTH_AraC-typ_CS"/>
</dbReference>
<keyword evidence="1" id="KW-0805">Transcription regulation</keyword>
<dbReference type="InterPro" id="IPR020449">
    <property type="entry name" value="Tscrpt_reg_AraC-type_HTH"/>
</dbReference>
<dbReference type="KEGG" id="sspb:CP982_23835"/>
<protein>
    <submittedName>
        <fullName evidence="6">AraC family transcriptional regulator</fullName>
    </submittedName>
    <submittedName>
        <fullName evidence="5">AraC-like DNA-binding protein</fullName>
    </submittedName>
</protein>
<sequence>MEKLRQLRRAKDAMDRDWADPDLDLAAVAAHAGYSRFHFIRAFKETYGETPGQYLSRRRIERAEDMLRSADLAVTEVCFLVGFSSVGTFSATFKRQTGLTPSEYRTRHVGRGTALIPGCYALLWAGGFPGTGRDRNS</sequence>
<feature type="domain" description="HTH araC/xylS-type" evidence="4">
    <location>
        <begin position="8"/>
        <end position="107"/>
    </location>
</feature>
<proteinExistence type="predicted"/>
<dbReference type="GO" id="GO:0003700">
    <property type="term" value="F:DNA-binding transcription factor activity"/>
    <property type="evidence" value="ECO:0007669"/>
    <property type="project" value="InterPro"/>
</dbReference>
<dbReference type="Pfam" id="PF12833">
    <property type="entry name" value="HTH_18"/>
    <property type="match status" value="1"/>
</dbReference>
<evidence type="ECO:0000313" key="7">
    <source>
        <dbReference type="Proteomes" id="UP000326505"/>
    </source>
</evidence>
<dbReference type="InterPro" id="IPR018060">
    <property type="entry name" value="HTH_AraC"/>
</dbReference>
<dbReference type="EMBL" id="CP023690">
    <property type="protein sequence ID" value="QEV61362.1"/>
    <property type="molecule type" value="Genomic_DNA"/>
</dbReference>
<name>A0A5P2XFY4_STRST</name>
<dbReference type="OrthoDB" id="2060755at2"/>
<gene>
    <name evidence="6" type="ORF">CP982_23835</name>
    <name evidence="5" type="ORF">FHS40_002572</name>
</gene>
<dbReference type="RefSeq" id="WP_150512384.1">
    <property type="nucleotide sequence ID" value="NZ_BMSQ01000005.1"/>
</dbReference>
<dbReference type="Gene3D" id="1.10.10.60">
    <property type="entry name" value="Homeodomain-like"/>
    <property type="match status" value="2"/>
</dbReference>
<dbReference type="GO" id="GO:0043565">
    <property type="term" value="F:sequence-specific DNA binding"/>
    <property type="evidence" value="ECO:0007669"/>
    <property type="project" value="InterPro"/>
</dbReference>